<protein>
    <submittedName>
        <fullName evidence="7">YhgE/Pip domain-containing protein</fullName>
    </submittedName>
</protein>
<organism evidence="7 8">
    <name type="scientific">Cellulomonas rhizosphaerae</name>
    <dbReference type="NCBI Taxonomy" id="2293719"/>
    <lineage>
        <taxon>Bacteria</taxon>
        <taxon>Bacillati</taxon>
        <taxon>Actinomycetota</taxon>
        <taxon>Actinomycetes</taxon>
        <taxon>Micrococcales</taxon>
        <taxon>Cellulomonadaceae</taxon>
        <taxon>Cellulomonas</taxon>
    </lineage>
</organism>
<dbReference type="InterPro" id="IPR013525">
    <property type="entry name" value="ABC2_TM"/>
</dbReference>
<keyword evidence="3 5" id="KW-1133">Transmembrane helix</keyword>
<evidence type="ECO:0000256" key="2">
    <source>
        <dbReference type="ARBA" id="ARBA00022692"/>
    </source>
</evidence>
<dbReference type="PANTHER" id="PTHR43077:SF5">
    <property type="entry name" value="PHAGE INFECTION PROTEIN"/>
    <property type="match status" value="1"/>
</dbReference>
<evidence type="ECO:0000256" key="1">
    <source>
        <dbReference type="ARBA" id="ARBA00004141"/>
    </source>
</evidence>
<feature type="transmembrane region" description="Helical" evidence="5">
    <location>
        <begin position="610"/>
        <end position="630"/>
    </location>
</feature>
<feature type="domain" description="ABC-2 type transporter transmembrane" evidence="6">
    <location>
        <begin position="438"/>
        <end position="625"/>
    </location>
</feature>
<dbReference type="Pfam" id="PF12698">
    <property type="entry name" value="ABC2_membrane_3"/>
    <property type="match status" value="1"/>
</dbReference>
<reference evidence="7 8" key="1">
    <citation type="submission" date="2018-08" db="EMBL/GenBank/DDBJ databases">
        <title>Cellulomonas rhizosphaerae sp. nov., a novel actinomycete isolated from soil.</title>
        <authorList>
            <person name="Tian Y."/>
        </authorList>
    </citation>
    <scope>NUCLEOTIDE SEQUENCE [LARGE SCALE GENOMIC DNA]</scope>
    <source>
        <strain evidence="7 8">NEAU-TCZ24</strain>
    </source>
</reference>
<feature type="transmembrane region" description="Helical" evidence="5">
    <location>
        <begin position="450"/>
        <end position="473"/>
    </location>
</feature>
<sequence>MNVLALTVAELRRYRRPLERLAIGFLVLVPTLYGGLYLWSNWDPYGKVDTIKVAVVNDDVPVTTDDGEKVTAGDQMVDELEKEPVVDWTPTDAAEAADGLAAGRYLMVITIPSDFSANLASVEGGSPQAARVVLARDGANGFIVSVASRGAALELQERINQAALAAYLRVAFGDLGELKSGLKDAAKGASDLADGAAAAHDGATKLSSGLKTAVTGTTKLRDGAEKVADGNEQIAAVVDPVTDDLLPLLPGAVDAAGDVTAAVSDLTDAVATGASSIGAQTTATVAALDALAAAHPELADDRTFTTAHDAAEAAAARADDVTAATKDVAAAAKDAQSAADAIGAKAPAIEKKISGARDDIDALATGSRQVADGLADLVPALSDAQDGAAQLADGTQKLDDGATKLADSLTGAAGKVPHIDDPEATADAISSPSLVEEKGVNLAPTYGAGLAPFFFGIALCVFGVVAFTVLRPINPRGLTSRASSVTVALAGFLPVAVVGIVGGWVLTAVIVLTLGLDPVSWPGLLGLVTLGSLAFTAIAHALRTAWGVVGSSIALVLLMLQLTSCAGISPVQTLPGFFQALHPVLPMTYVVDGLRIAMTGGPSDRLGLDLLVVAGFLAVAVAAGVLVVRWRRRWHVEELKPVLGE</sequence>
<feature type="transmembrane region" description="Helical" evidence="5">
    <location>
        <begin position="546"/>
        <end position="569"/>
    </location>
</feature>
<dbReference type="OrthoDB" id="9811483at2"/>
<dbReference type="PANTHER" id="PTHR43077">
    <property type="entry name" value="TRANSPORT PERMEASE YVFS-RELATED"/>
    <property type="match status" value="1"/>
</dbReference>
<proteinExistence type="predicted"/>
<feature type="transmembrane region" description="Helical" evidence="5">
    <location>
        <begin position="21"/>
        <end position="39"/>
    </location>
</feature>
<evidence type="ECO:0000256" key="5">
    <source>
        <dbReference type="SAM" id="Phobius"/>
    </source>
</evidence>
<dbReference type="Gene3D" id="3.40.1710.10">
    <property type="entry name" value="abc type-2 transporter like domain"/>
    <property type="match status" value="1"/>
</dbReference>
<evidence type="ECO:0000256" key="4">
    <source>
        <dbReference type="ARBA" id="ARBA00023136"/>
    </source>
</evidence>
<dbReference type="AlphaFoldDB" id="A0A413RHD6"/>
<gene>
    <name evidence="7" type="ORF">D1825_16810</name>
</gene>
<dbReference type="NCBIfam" id="TIGR03062">
    <property type="entry name" value="pip_yhgE_Cterm"/>
    <property type="match status" value="1"/>
</dbReference>
<comment type="subcellular location">
    <subcellularLocation>
        <location evidence="1">Membrane</location>
        <topology evidence="1">Multi-pass membrane protein</topology>
    </subcellularLocation>
</comment>
<feature type="transmembrane region" description="Helical" evidence="5">
    <location>
        <begin position="485"/>
        <end position="513"/>
    </location>
</feature>
<evidence type="ECO:0000259" key="6">
    <source>
        <dbReference type="Pfam" id="PF12698"/>
    </source>
</evidence>
<keyword evidence="8" id="KW-1185">Reference proteome</keyword>
<dbReference type="RefSeq" id="WP_118768574.1">
    <property type="nucleotide sequence ID" value="NZ_QWKP01000222.1"/>
</dbReference>
<keyword evidence="2 5" id="KW-0812">Transmembrane</keyword>
<dbReference type="GO" id="GO:0016020">
    <property type="term" value="C:membrane"/>
    <property type="evidence" value="ECO:0007669"/>
    <property type="project" value="UniProtKB-SubCell"/>
</dbReference>
<comment type="caution">
    <text evidence="7">The sequence shown here is derived from an EMBL/GenBank/DDBJ whole genome shotgun (WGS) entry which is preliminary data.</text>
</comment>
<dbReference type="InterPro" id="IPR023908">
    <property type="entry name" value="xxxLxxG_rpt"/>
</dbReference>
<dbReference type="EMBL" id="QWKP01000222">
    <property type="protein sequence ID" value="RHA37530.1"/>
    <property type="molecule type" value="Genomic_DNA"/>
</dbReference>
<dbReference type="GO" id="GO:0140359">
    <property type="term" value="F:ABC-type transporter activity"/>
    <property type="evidence" value="ECO:0007669"/>
    <property type="project" value="InterPro"/>
</dbReference>
<accession>A0A413RHD6</accession>
<dbReference type="InterPro" id="IPR017501">
    <property type="entry name" value="Phage_infect_YhgE_C"/>
</dbReference>
<dbReference type="Proteomes" id="UP000283374">
    <property type="component" value="Unassembled WGS sequence"/>
</dbReference>
<dbReference type="NCBIfam" id="TIGR03061">
    <property type="entry name" value="pip_yhgE_Nterm"/>
    <property type="match status" value="1"/>
</dbReference>
<name>A0A413RHD6_9CELL</name>
<evidence type="ECO:0000313" key="7">
    <source>
        <dbReference type="EMBL" id="RHA37530.1"/>
    </source>
</evidence>
<keyword evidence="4 5" id="KW-0472">Membrane</keyword>
<evidence type="ECO:0000313" key="8">
    <source>
        <dbReference type="Proteomes" id="UP000283374"/>
    </source>
</evidence>
<dbReference type="InterPro" id="IPR017500">
    <property type="entry name" value="Phage_infect_YhgE_N"/>
</dbReference>
<evidence type="ECO:0000256" key="3">
    <source>
        <dbReference type="ARBA" id="ARBA00022989"/>
    </source>
</evidence>
<dbReference type="NCBIfam" id="TIGR03057">
    <property type="entry name" value="xxxLxxG_by_4"/>
    <property type="match status" value="2"/>
</dbReference>
<dbReference type="InterPro" id="IPR051328">
    <property type="entry name" value="T7SS_ABC-Transporter"/>
</dbReference>
<feature type="transmembrane region" description="Helical" evidence="5">
    <location>
        <begin position="519"/>
        <end position="539"/>
    </location>
</feature>